<sequence length="893" mass="96070">DHAGAYPVGVSWDFEVAENEGHVTWEWEVRELDGTRGGAAPVQLAYPVHVPLLPRGLLDSVEAGARATPFHDIRGPARPIAGKSWVLTYPLFPDVGLAGPRPIAGGLREELRAALRGPGGAMWNGSMPDKDFDLPLNYRLGVGDTYFAGKMLARLARLIVVADELGESQEAYFSDMVGRLTARMEAWFHEDAQAPFIYDTTWGGLLSCGCSYDDCGGKCDPYCSNDKKPATNCPALTSAGMNFGNAYYNDHHFHYGYYVYGAAVAAKYAPAWEKKWREQILAVVRDYANPSSEDASFPLARHKDWFLGTSWAGGIPQAYENGRNQESTSESIHSYYAVYAYGASVDAPFASDLKDFGRLLTAMESHGADTYWHVRKSTGIYGEDFPDQVIGILWDHVVEHQTWFGGAPYIVSGIQLLPFVPAMENYLDKEWVEQDSAVYKRECEQDPECAKGWSWPMCLEQAVLDPAAARECVHSLPADAFDTGNAAANGNSLTNSLHWIATRPEAAAAFGGGSVQDAAGQGPLVAAEDPAPVAAATRLPSTEEETTTAAAAAPTTPTQAATTSAARTRTTTSTARHRSAPAAAAGGPAPAAAAEPADGPDRRGAAGEEPAGLQSGDEVYLRAHTGAYVDVQGTKVRARWNMRAGWQRLTIEKEGGGPIQSDDTVLLKANTQAYLDVAGSVVSARWANPRDSQEFVIQGGGKEGAIRTGDTVYLVAHTGNCLEVQDMDVFAKSPAQEATQAFVVELRAHAAPSTILQDDDDKIWILQDDGDEPSGPSSTRDPFLRWAQMGVLSTQDKSLRAGAARKFEAWLRVSGTLRRSDLWCGAPSALAGAPGLGPSPRRRGRTHQRSRRWIDLLPDTSMKELAVLGSREGVAAVVSADPAPSVSAPGRFH</sequence>
<comment type="catalytic activity">
    <reaction evidence="1">
        <text>Hydrolysis of (1-&gt;3)-beta-D-glucosidic linkages in (1-&gt;3)-beta-D-glucans.</text>
        <dbReference type="EC" id="3.2.1.39"/>
    </reaction>
</comment>
<evidence type="ECO:0000256" key="8">
    <source>
        <dbReference type="ARBA" id="ARBA00023326"/>
    </source>
</evidence>
<keyword evidence="7" id="KW-0961">Cell wall biogenesis/degradation</keyword>
<gene>
    <name evidence="11" type="ORF">PCOR1329_LOCUS52257</name>
</gene>
<dbReference type="InterPro" id="IPR005200">
    <property type="entry name" value="Endo-beta-glucanase"/>
</dbReference>
<evidence type="ECO:0000259" key="10">
    <source>
        <dbReference type="Pfam" id="PF17652"/>
    </source>
</evidence>
<keyword evidence="12" id="KW-1185">Reference proteome</keyword>
<dbReference type="InterPro" id="IPR040720">
    <property type="entry name" value="GH81_C"/>
</dbReference>
<keyword evidence="8" id="KW-0624">Polysaccharide degradation</keyword>
<dbReference type="Pfam" id="PF17652">
    <property type="entry name" value="Glyco_hydro81C"/>
    <property type="match status" value="1"/>
</dbReference>
<evidence type="ECO:0000256" key="7">
    <source>
        <dbReference type="ARBA" id="ARBA00023316"/>
    </source>
</evidence>
<protein>
    <recommendedName>
        <fullName evidence="3">glucan endo-1,3-beta-D-glucosidase</fullName>
        <ecNumber evidence="3">3.2.1.39</ecNumber>
    </recommendedName>
</protein>
<dbReference type="EC" id="3.2.1.39" evidence="3"/>
<feature type="non-terminal residue" evidence="11">
    <location>
        <position position="1"/>
    </location>
</feature>
<keyword evidence="5" id="KW-0119">Carbohydrate metabolism</keyword>
<evidence type="ECO:0000256" key="3">
    <source>
        <dbReference type="ARBA" id="ARBA00012780"/>
    </source>
</evidence>
<evidence type="ECO:0000256" key="6">
    <source>
        <dbReference type="ARBA" id="ARBA00023295"/>
    </source>
</evidence>
<organism evidence="11 12">
    <name type="scientific">Prorocentrum cordatum</name>
    <dbReference type="NCBI Taxonomy" id="2364126"/>
    <lineage>
        <taxon>Eukaryota</taxon>
        <taxon>Sar</taxon>
        <taxon>Alveolata</taxon>
        <taxon>Dinophyceae</taxon>
        <taxon>Prorocentrales</taxon>
        <taxon>Prorocentraceae</taxon>
        <taxon>Prorocentrum</taxon>
    </lineage>
</organism>
<evidence type="ECO:0000256" key="9">
    <source>
        <dbReference type="SAM" id="MobiDB-lite"/>
    </source>
</evidence>
<name>A0ABN9UXN2_9DINO</name>
<keyword evidence="6" id="KW-0326">Glycosidase</keyword>
<evidence type="ECO:0000256" key="5">
    <source>
        <dbReference type="ARBA" id="ARBA00023277"/>
    </source>
</evidence>
<proteinExistence type="inferred from homology"/>
<feature type="compositionally biased region" description="Low complexity" evidence="9">
    <location>
        <begin position="547"/>
        <end position="597"/>
    </location>
</feature>
<dbReference type="PANTHER" id="PTHR31983:SF0">
    <property type="entry name" value="GLUCAN ENDO-1,3-BETA-D-GLUCOSIDASE 2"/>
    <property type="match status" value="1"/>
</dbReference>
<evidence type="ECO:0000256" key="2">
    <source>
        <dbReference type="ARBA" id="ARBA00010730"/>
    </source>
</evidence>
<dbReference type="PROSITE" id="PS52008">
    <property type="entry name" value="GH81"/>
    <property type="match status" value="1"/>
</dbReference>
<comment type="caution">
    <text evidence="11">The sequence shown here is derived from an EMBL/GenBank/DDBJ whole genome shotgun (WGS) entry which is preliminary data.</text>
</comment>
<evidence type="ECO:0000313" key="12">
    <source>
        <dbReference type="Proteomes" id="UP001189429"/>
    </source>
</evidence>
<feature type="domain" description="Glycosyl hydrolase family 81 C-terminal" evidence="10">
    <location>
        <begin position="141"/>
        <end position="494"/>
    </location>
</feature>
<dbReference type="Proteomes" id="UP001189429">
    <property type="component" value="Unassembled WGS sequence"/>
</dbReference>
<comment type="similarity">
    <text evidence="2">Belongs to the glycosyl hydrolase 81 family.</text>
</comment>
<evidence type="ECO:0000313" key="11">
    <source>
        <dbReference type="EMBL" id="CAK0864339.1"/>
    </source>
</evidence>
<evidence type="ECO:0000256" key="4">
    <source>
        <dbReference type="ARBA" id="ARBA00022801"/>
    </source>
</evidence>
<dbReference type="EMBL" id="CAUYUJ010016356">
    <property type="protein sequence ID" value="CAK0864339.1"/>
    <property type="molecule type" value="Genomic_DNA"/>
</dbReference>
<dbReference type="PANTHER" id="PTHR31983">
    <property type="entry name" value="ENDO-1,3(4)-BETA-GLUCANASE 1"/>
    <property type="match status" value="1"/>
</dbReference>
<dbReference type="Gene3D" id="2.80.10.50">
    <property type="match status" value="1"/>
</dbReference>
<evidence type="ECO:0000256" key="1">
    <source>
        <dbReference type="ARBA" id="ARBA00000382"/>
    </source>
</evidence>
<keyword evidence="4" id="KW-0378">Hydrolase</keyword>
<feature type="region of interest" description="Disordered" evidence="9">
    <location>
        <begin position="537"/>
        <end position="617"/>
    </location>
</feature>
<reference evidence="11" key="1">
    <citation type="submission" date="2023-10" db="EMBL/GenBank/DDBJ databases">
        <authorList>
            <person name="Chen Y."/>
            <person name="Shah S."/>
            <person name="Dougan E. K."/>
            <person name="Thang M."/>
            <person name="Chan C."/>
        </authorList>
    </citation>
    <scope>NUCLEOTIDE SEQUENCE [LARGE SCALE GENOMIC DNA]</scope>
</reference>
<accession>A0ABN9UXN2</accession>